<keyword evidence="6" id="KW-1185">Reference proteome</keyword>
<dbReference type="GO" id="GO:0006355">
    <property type="term" value="P:regulation of DNA-templated transcription"/>
    <property type="evidence" value="ECO:0007669"/>
    <property type="project" value="InterPro"/>
</dbReference>
<dbReference type="EMBL" id="NBYX01000004">
    <property type="protein sequence ID" value="ORT86939.1"/>
    <property type="molecule type" value="Genomic_DNA"/>
</dbReference>
<dbReference type="PANTHER" id="PTHR44688">
    <property type="entry name" value="DNA-BINDING TRANSCRIPTIONAL ACTIVATOR DEVR_DOSR"/>
    <property type="match status" value="1"/>
</dbReference>
<protein>
    <recommendedName>
        <fullName evidence="4">HTH luxR-type domain-containing protein</fullName>
    </recommendedName>
</protein>
<sequence length="250" mass="27793">MNGVACMNGLECLKWLVPGDTDASWQRMTDAAAGMGFDKVVLIVLPFTGASFDLARKWSSGVPGWTALYRQRQFDRVDPMLRHCFRSALPLVWDDALFALPEQRPCYEAAAAYGMRSGVVLPVRGAKGEVGMLLCASTDELAATREHCDRHLAALTLLRDVACEAIAGTRCHAPPDSVPRLSRREVECLRWHAAGKTSWEIGHILNVTESCINFHFMNIRRKFNVSRRHEAVLRAVEWGLISISDVTVPT</sequence>
<dbReference type="InterPro" id="IPR000792">
    <property type="entry name" value="Tscrpt_reg_LuxR_C"/>
</dbReference>
<dbReference type="SUPFAM" id="SSF46894">
    <property type="entry name" value="C-terminal effector domain of the bipartite response regulators"/>
    <property type="match status" value="1"/>
</dbReference>
<dbReference type="OrthoDB" id="9774661at2"/>
<dbReference type="Gene3D" id="3.30.450.80">
    <property type="entry name" value="Transcription factor LuxR-like, autoinducer-binding domain"/>
    <property type="match status" value="1"/>
</dbReference>
<proteinExistence type="predicted"/>
<dbReference type="Gene3D" id="1.10.10.10">
    <property type="entry name" value="Winged helix-like DNA-binding domain superfamily/Winged helix DNA-binding domain"/>
    <property type="match status" value="1"/>
</dbReference>
<keyword evidence="1" id="KW-0805">Transcription regulation</keyword>
<organism evidence="5 6">
    <name type="scientific">Burkholderia puraquae</name>
    <dbReference type="NCBI Taxonomy" id="1904757"/>
    <lineage>
        <taxon>Bacteria</taxon>
        <taxon>Pseudomonadati</taxon>
        <taxon>Pseudomonadota</taxon>
        <taxon>Betaproteobacteria</taxon>
        <taxon>Burkholderiales</taxon>
        <taxon>Burkholderiaceae</taxon>
        <taxon>Burkholderia</taxon>
        <taxon>Burkholderia cepacia complex</taxon>
    </lineage>
</organism>
<dbReference type="SMART" id="SM00421">
    <property type="entry name" value="HTH_LUXR"/>
    <property type="match status" value="1"/>
</dbReference>
<evidence type="ECO:0000256" key="2">
    <source>
        <dbReference type="ARBA" id="ARBA00023125"/>
    </source>
</evidence>
<keyword evidence="2" id="KW-0238">DNA-binding</keyword>
<gene>
    <name evidence="5" type="ORF">B7G54_10815</name>
</gene>
<dbReference type="InterPro" id="IPR005143">
    <property type="entry name" value="TF_LuxR_autoind-bd_dom"/>
</dbReference>
<evidence type="ECO:0000259" key="4">
    <source>
        <dbReference type="PROSITE" id="PS50043"/>
    </source>
</evidence>
<dbReference type="PANTHER" id="PTHR44688:SF16">
    <property type="entry name" value="DNA-BINDING TRANSCRIPTIONAL ACTIVATOR DEVR_DOSR"/>
    <property type="match status" value="1"/>
</dbReference>
<evidence type="ECO:0000256" key="1">
    <source>
        <dbReference type="ARBA" id="ARBA00023015"/>
    </source>
</evidence>
<dbReference type="PROSITE" id="PS50043">
    <property type="entry name" value="HTH_LUXR_2"/>
    <property type="match status" value="1"/>
</dbReference>
<dbReference type="Pfam" id="PF03472">
    <property type="entry name" value="Autoind_bind"/>
    <property type="match status" value="1"/>
</dbReference>
<evidence type="ECO:0000313" key="6">
    <source>
        <dbReference type="Proteomes" id="UP000193146"/>
    </source>
</evidence>
<keyword evidence="3" id="KW-0804">Transcription</keyword>
<dbReference type="GO" id="GO:0003677">
    <property type="term" value="F:DNA binding"/>
    <property type="evidence" value="ECO:0007669"/>
    <property type="project" value="UniProtKB-KW"/>
</dbReference>
<dbReference type="Proteomes" id="UP000193146">
    <property type="component" value="Unassembled WGS sequence"/>
</dbReference>
<dbReference type="SUPFAM" id="SSF75516">
    <property type="entry name" value="Pheromone-binding domain of LuxR-like quorum-sensing transcription factors"/>
    <property type="match status" value="1"/>
</dbReference>
<dbReference type="CDD" id="cd06170">
    <property type="entry name" value="LuxR_C_like"/>
    <property type="match status" value="1"/>
</dbReference>
<evidence type="ECO:0000256" key="3">
    <source>
        <dbReference type="ARBA" id="ARBA00023163"/>
    </source>
</evidence>
<dbReference type="AlphaFoldDB" id="A0A1X1PK01"/>
<feature type="domain" description="HTH luxR-type" evidence="4">
    <location>
        <begin position="174"/>
        <end position="239"/>
    </location>
</feature>
<dbReference type="InterPro" id="IPR036388">
    <property type="entry name" value="WH-like_DNA-bd_sf"/>
</dbReference>
<name>A0A1X1PK01_9BURK</name>
<comment type="caution">
    <text evidence="5">The sequence shown here is derived from an EMBL/GenBank/DDBJ whole genome shotgun (WGS) entry which is preliminary data.</text>
</comment>
<dbReference type="Pfam" id="PF00196">
    <property type="entry name" value="GerE"/>
    <property type="match status" value="1"/>
</dbReference>
<evidence type="ECO:0000313" key="5">
    <source>
        <dbReference type="EMBL" id="ORT86939.1"/>
    </source>
</evidence>
<reference evidence="5 6" key="1">
    <citation type="submission" date="2017-04" db="EMBL/GenBank/DDBJ databases">
        <title>Burkholderia puraquae sp. nov., a novel Burkholderia cepacia complex species from hospital setting samples.</title>
        <authorList>
            <person name="Martina P."/>
            <person name="Leguizamon M."/>
            <person name="Prieto C."/>
            <person name="Sousa S."/>
            <person name="Montanaro P."/>
            <person name="Draghi W."/>
            <person name="Staembler M."/>
            <person name="Bettiol M."/>
            <person name="Figoli C."/>
            <person name="Palau J."/>
            <person name="Alvarez F."/>
            <person name="Benetti S."/>
            <person name="Anchat E."/>
            <person name="Vescina C."/>
            <person name="Ferreras J."/>
            <person name="Lasch P."/>
            <person name="Lagares A."/>
            <person name="Zorreguieta A."/>
            <person name="Yantorno O."/>
            <person name="Bosch A."/>
        </authorList>
    </citation>
    <scope>NUCLEOTIDE SEQUENCE [LARGE SCALE GENOMIC DNA]</scope>
    <source>
        <strain evidence="5 6">CAMPA 1040</strain>
    </source>
</reference>
<accession>A0A1X1PK01</accession>
<dbReference type="InterPro" id="IPR016032">
    <property type="entry name" value="Sig_transdc_resp-reg_C-effctor"/>
</dbReference>
<dbReference type="InterPro" id="IPR036693">
    <property type="entry name" value="TF_LuxR_autoind-bd_dom_sf"/>
</dbReference>